<gene>
    <name evidence="2" type="ORF">PISMIDRAFT_511832</name>
</gene>
<evidence type="ECO:0000313" key="2">
    <source>
        <dbReference type="EMBL" id="KIK22231.1"/>
    </source>
</evidence>
<name>A0A0C9YZM0_9AGAM</name>
<dbReference type="HOGENOM" id="CLU_1366737_0_0_1"/>
<evidence type="ECO:0000313" key="3">
    <source>
        <dbReference type="Proteomes" id="UP000054018"/>
    </source>
</evidence>
<dbReference type="Proteomes" id="UP000054018">
    <property type="component" value="Unassembled WGS sequence"/>
</dbReference>
<keyword evidence="1" id="KW-0812">Transmembrane</keyword>
<accession>A0A0C9YZM0</accession>
<keyword evidence="1" id="KW-1133">Transmembrane helix</keyword>
<reference evidence="2 3" key="1">
    <citation type="submission" date="2014-04" db="EMBL/GenBank/DDBJ databases">
        <authorList>
            <consortium name="DOE Joint Genome Institute"/>
            <person name="Kuo A."/>
            <person name="Kohler A."/>
            <person name="Costa M.D."/>
            <person name="Nagy L.G."/>
            <person name="Floudas D."/>
            <person name="Copeland A."/>
            <person name="Barry K.W."/>
            <person name="Cichocki N."/>
            <person name="Veneault-Fourrey C."/>
            <person name="LaButti K."/>
            <person name="Lindquist E.A."/>
            <person name="Lipzen A."/>
            <person name="Lundell T."/>
            <person name="Morin E."/>
            <person name="Murat C."/>
            <person name="Sun H."/>
            <person name="Tunlid A."/>
            <person name="Henrissat B."/>
            <person name="Grigoriev I.V."/>
            <person name="Hibbett D.S."/>
            <person name="Martin F."/>
            <person name="Nordberg H.P."/>
            <person name="Cantor M.N."/>
            <person name="Hua S.X."/>
        </authorList>
    </citation>
    <scope>NUCLEOTIDE SEQUENCE [LARGE SCALE GENOMIC DNA]</scope>
    <source>
        <strain evidence="2 3">441</strain>
    </source>
</reference>
<organism evidence="2 3">
    <name type="scientific">Pisolithus microcarpus 441</name>
    <dbReference type="NCBI Taxonomy" id="765257"/>
    <lineage>
        <taxon>Eukaryota</taxon>
        <taxon>Fungi</taxon>
        <taxon>Dikarya</taxon>
        <taxon>Basidiomycota</taxon>
        <taxon>Agaricomycotina</taxon>
        <taxon>Agaricomycetes</taxon>
        <taxon>Agaricomycetidae</taxon>
        <taxon>Boletales</taxon>
        <taxon>Sclerodermatineae</taxon>
        <taxon>Pisolithaceae</taxon>
        <taxon>Pisolithus</taxon>
    </lineage>
</organism>
<reference evidence="3" key="2">
    <citation type="submission" date="2015-01" db="EMBL/GenBank/DDBJ databases">
        <title>Evolutionary Origins and Diversification of the Mycorrhizal Mutualists.</title>
        <authorList>
            <consortium name="DOE Joint Genome Institute"/>
            <consortium name="Mycorrhizal Genomics Consortium"/>
            <person name="Kohler A."/>
            <person name="Kuo A."/>
            <person name="Nagy L.G."/>
            <person name="Floudas D."/>
            <person name="Copeland A."/>
            <person name="Barry K.W."/>
            <person name="Cichocki N."/>
            <person name="Veneault-Fourrey C."/>
            <person name="LaButti K."/>
            <person name="Lindquist E.A."/>
            <person name="Lipzen A."/>
            <person name="Lundell T."/>
            <person name="Morin E."/>
            <person name="Murat C."/>
            <person name="Riley R."/>
            <person name="Ohm R."/>
            <person name="Sun H."/>
            <person name="Tunlid A."/>
            <person name="Henrissat B."/>
            <person name="Grigoriev I.V."/>
            <person name="Hibbett D.S."/>
            <person name="Martin F."/>
        </authorList>
    </citation>
    <scope>NUCLEOTIDE SEQUENCE [LARGE SCALE GENOMIC DNA]</scope>
    <source>
        <strain evidence="3">441</strain>
    </source>
</reference>
<sequence>MIAYTPPAFSTRDLSTVPLLFNLPCITTLRSKFLEVSATRLMPRWHRRHCRIAGERWDVVQLPDSCLAYGLCKYVHPYKTLESSTAVPCLSTAPFVHGRIPLLIRRVLNFWPEQCILLARRRAQRFLLFAYLLLLLLTFLTIYVTHLSPDFFLRVISCMPISEITTRPTDAFASQCRAILVPNQLKGCIIDRLHHVNIIV</sequence>
<dbReference type="AlphaFoldDB" id="A0A0C9YZM0"/>
<keyword evidence="3" id="KW-1185">Reference proteome</keyword>
<proteinExistence type="predicted"/>
<keyword evidence="1" id="KW-0472">Membrane</keyword>
<feature type="transmembrane region" description="Helical" evidence="1">
    <location>
        <begin position="126"/>
        <end position="144"/>
    </location>
</feature>
<dbReference type="EMBL" id="KN833742">
    <property type="protein sequence ID" value="KIK22231.1"/>
    <property type="molecule type" value="Genomic_DNA"/>
</dbReference>
<protein>
    <submittedName>
        <fullName evidence="2">Uncharacterized protein</fullName>
    </submittedName>
</protein>
<evidence type="ECO:0000256" key="1">
    <source>
        <dbReference type="SAM" id="Phobius"/>
    </source>
</evidence>